<evidence type="ECO:0000256" key="5">
    <source>
        <dbReference type="ARBA" id="ARBA00013187"/>
    </source>
</evidence>
<evidence type="ECO:0000259" key="13">
    <source>
        <dbReference type="Pfam" id="PF00155"/>
    </source>
</evidence>
<proteinExistence type="inferred from homology"/>
<evidence type="ECO:0000256" key="7">
    <source>
        <dbReference type="ARBA" id="ARBA00022756"/>
    </source>
</evidence>
<dbReference type="AlphaFoldDB" id="A0A6P0HGJ9"/>
<evidence type="ECO:0000313" key="15">
    <source>
        <dbReference type="Proteomes" id="UP000468687"/>
    </source>
</evidence>
<comment type="subunit">
    <text evidence="4">Homodimer.</text>
</comment>
<keyword evidence="8 12" id="KW-0663">Pyridoxal phosphate</keyword>
<dbReference type="Gene3D" id="3.40.640.10">
    <property type="entry name" value="Type I PLP-dependent aspartate aminotransferase-like (Major domain)"/>
    <property type="match status" value="1"/>
</dbReference>
<dbReference type="InterPro" id="IPR001917">
    <property type="entry name" value="Aminotrans_II_pyridoxalP_BS"/>
</dbReference>
<dbReference type="GO" id="GO:0030170">
    <property type="term" value="F:pyridoxal phosphate binding"/>
    <property type="evidence" value="ECO:0007669"/>
    <property type="project" value="InterPro"/>
</dbReference>
<reference evidence="14 15" key="1">
    <citation type="journal article" date="2014" name="Int. J. Syst. Evol. Microbiol.">
        <title>Nocardioides zeae sp. nov., isolated from the stem of Zea mays.</title>
        <authorList>
            <person name="Glaeser S.P."/>
            <person name="McInroy J.A."/>
            <person name="Busse H.J."/>
            <person name="Kampfer P."/>
        </authorList>
    </citation>
    <scope>NUCLEOTIDE SEQUENCE [LARGE SCALE GENOMIC DNA]</scope>
    <source>
        <strain evidence="14 15">JCM 30728</strain>
    </source>
</reference>
<accession>A0A6P0HGJ9</accession>
<comment type="cofactor">
    <cofactor evidence="1 12">
        <name>pyridoxal 5'-phosphate</name>
        <dbReference type="ChEBI" id="CHEBI:597326"/>
    </cofactor>
</comment>
<evidence type="ECO:0000256" key="2">
    <source>
        <dbReference type="ARBA" id="ARBA00004746"/>
    </source>
</evidence>
<dbReference type="PANTHER" id="PTHR13693:SF100">
    <property type="entry name" value="8-AMINO-7-OXONONANOATE SYNTHASE"/>
    <property type="match status" value="1"/>
</dbReference>
<evidence type="ECO:0000256" key="4">
    <source>
        <dbReference type="ARBA" id="ARBA00011738"/>
    </source>
</evidence>
<keyword evidence="6" id="KW-0808">Transferase</keyword>
<keyword evidence="15" id="KW-1185">Reference proteome</keyword>
<evidence type="ECO:0000256" key="10">
    <source>
        <dbReference type="ARBA" id="ARBA00033381"/>
    </source>
</evidence>
<gene>
    <name evidence="14" type="ORF">G3T38_03910</name>
</gene>
<evidence type="ECO:0000256" key="8">
    <source>
        <dbReference type="ARBA" id="ARBA00022898"/>
    </source>
</evidence>
<dbReference type="RefSeq" id="WP_163770783.1">
    <property type="nucleotide sequence ID" value="NZ_JAAGXA010000002.1"/>
</dbReference>
<protein>
    <recommendedName>
        <fullName evidence="5">8-amino-7-oxononanoate synthase</fullName>
        <ecNumber evidence="5">2.3.1.47</ecNumber>
    </recommendedName>
    <alternativeName>
        <fullName evidence="9">7-keto-8-amino-pelargonic acid synthase</fullName>
    </alternativeName>
    <alternativeName>
        <fullName evidence="10">8-amino-7-ketopelargonate synthase</fullName>
    </alternativeName>
</protein>
<evidence type="ECO:0000256" key="6">
    <source>
        <dbReference type="ARBA" id="ARBA00022679"/>
    </source>
</evidence>
<dbReference type="InterPro" id="IPR015424">
    <property type="entry name" value="PyrdxlP-dep_Trfase"/>
</dbReference>
<evidence type="ECO:0000256" key="11">
    <source>
        <dbReference type="ARBA" id="ARBA00047715"/>
    </source>
</evidence>
<keyword evidence="7" id="KW-0093">Biotin biosynthesis</keyword>
<dbReference type="InterPro" id="IPR004839">
    <property type="entry name" value="Aminotransferase_I/II_large"/>
</dbReference>
<feature type="domain" description="Aminotransferase class I/classII large" evidence="13">
    <location>
        <begin position="33"/>
        <end position="366"/>
    </location>
</feature>
<evidence type="ECO:0000313" key="14">
    <source>
        <dbReference type="EMBL" id="NEN77417.1"/>
    </source>
</evidence>
<dbReference type="GO" id="GO:0008710">
    <property type="term" value="F:8-amino-7-oxononanoate synthase activity"/>
    <property type="evidence" value="ECO:0007669"/>
    <property type="project" value="UniProtKB-EC"/>
</dbReference>
<evidence type="ECO:0000256" key="9">
    <source>
        <dbReference type="ARBA" id="ARBA00032610"/>
    </source>
</evidence>
<dbReference type="Gene3D" id="3.90.1150.10">
    <property type="entry name" value="Aspartate Aminotransferase, domain 1"/>
    <property type="match status" value="1"/>
</dbReference>
<dbReference type="InterPro" id="IPR015422">
    <property type="entry name" value="PyrdxlP-dep_Trfase_small"/>
</dbReference>
<organism evidence="14 15">
    <name type="scientific">Nocardioides zeae</name>
    <dbReference type="NCBI Taxonomy" id="1457234"/>
    <lineage>
        <taxon>Bacteria</taxon>
        <taxon>Bacillati</taxon>
        <taxon>Actinomycetota</taxon>
        <taxon>Actinomycetes</taxon>
        <taxon>Propionibacteriales</taxon>
        <taxon>Nocardioidaceae</taxon>
        <taxon>Nocardioides</taxon>
    </lineage>
</organism>
<dbReference type="EC" id="2.3.1.47" evidence="5"/>
<dbReference type="InterPro" id="IPR050087">
    <property type="entry name" value="AON_synthase_class-II"/>
</dbReference>
<comment type="similarity">
    <text evidence="3">Belongs to the class-II pyridoxal-phosphate-dependent aminotransferase family. BioF subfamily.</text>
</comment>
<comment type="caution">
    <text evidence="14">The sequence shown here is derived from an EMBL/GenBank/DDBJ whole genome shotgun (WGS) entry which is preliminary data.</text>
</comment>
<sequence>MIWAAWWAAQAREREEAGLVRTLRPRPADDPTTDLAGNDYLGLSRDPRVVEAAAAAARTWGVGAGASRLVTGTLAVHAELEAELAAWTGQPAALVCSTGYHANLALVTALADPSTFVVSDAHVHASLIDAVRLARARVAVVPHGDVDAVRRALATHADQAPGGRALVLVESVYSVLGDAAPLVALADVAAAYGALLVVDEAHGLGVHGPGLVAAAGLGGQPHVVLTATLSKALGAQGGAVLGPVALVEHLVNRARPFIFDTGLAPTSTAGALAALRVARDEPWHADRVRARMAALAAALGVPPAAGAVLSVPMPSPHAALAAQADLRERGVRVGCFRPPSVPDGVARLRVTASAGVADAAWDQALAELARVVGAAREAA</sequence>
<evidence type="ECO:0000256" key="12">
    <source>
        <dbReference type="RuleBase" id="RU003693"/>
    </source>
</evidence>
<dbReference type="EMBL" id="JAAGXA010000002">
    <property type="protein sequence ID" value="NEN77417.1"/>
    <property type="molecule type" value="Genomic_DNA"/>
</dbReference>
<dbReference type="InterPro" id="IPR015421">
    <property type="entry name" value="PyrdxlP-dep_Trfase_major"/>
</dbReference>
<evidence type="ECO:0000256" key="1">
    <source>
        <dbReference type="ARBA" id="ARBA00001933"/>
    </source>
</evidence>
<dbReference type="GO" id="GO:0009102">
    <property type="term" value="P:biotin biosynthetic process"/>
    <property type="evidence" value="ECO:0007669"/>
    <property type="project" value="UniProtKB-KW"/>
</dbReference>
<dbReference type="SUPFAM" id="SSF53383">
    <property type="entry name" value="PLP-dependent transferases"/>
    <property type="match status" value="1"/>
</dbReference>
<dbReference type="PANTHER" id="PTHR13693">
    <property type="entry name" value="CLASS II AMINOTRANSFERASE/8-AMINO-7-OXONONANOATE SYNTHASE"/>
    <property type="match status" value="1"/>
</dbReference>
<dbReference type="Pfam" id="PF00155">
    <property type="entry name" value="Aminotran_1_2"/>
    <property type="match status" value="1"/>
</dbReference>
<comment type="pathway">
    <text evidence="2">Cofactor biosynthesis; biotin biosynthesis.</text>
</comment>
<dbReference type="Proteomes" id="UP000468687">
    <property type="component" value="Unassembled WGS sequence"/>
</dbReference>
<dbReference type="PROSITE" id="PS00599">
    <property type="entry name" value="AA_TRANSFER_CLASS_2"/>
    <property type="match status" value="1"/>
</dbReference>
<comment type="catalytic activity">
    <reaction evidence="11">
        <text>6-carboxyhexanoyl-[ACP] + L-alanine + H(+) = (8S)-8-amino-7-oxononanoate + holo-[ACP] + CO2</text>
        <dbReference type="Rhea" id="RHEA:42288"/>
        <dbReference type="Rhea" id="RHEA-COMP:9685"/>
        <dbReference type="Rhea" id="RHEA-COMP:9955"/>
        <dbReference type="ChEBI" id="CHEBI:15378"/>
        <dbReference type="ChEBI" id="CHEBI:16526"/>
        <dbReference type="ChEBI" id="CHEBI:57972"/>
        <dbReference type="ChEBI" id="CHEBI:64479"/>
        <dbReference type="ChEBI" id="CHEBI:78846"/>
        <dbReference type="ChEBI" id="CHEBI:149468"/>
        <dbReference type="EC" id="2.3.1.47"/>
    </reaction>
</comment>
<evidence type="ECO:0000256" key="3">
    <source>
        <dbReference type="ARBA" id="ARBA00010008"/>
    </source>
</evidence>
<name>A0A6P0HGJ9_9ACTN</name>